<keyword evidence="3 6" id="KW-0812">Transmembrane</keyword>
<reference evidence="7" key="2">
    <citation type="submission" date="2024-10" db="UniProtKB">
        <authorList>
            <consortium name="EnsemblProtists"/>
        </authorList>
    </citation>
    <scope>IDENTIFICATION</scope>
</reference>
<dbReference type="PaxDb" id="2903-EOD35377"/>
<dbReference type="Pfam" id="PF04117">
    <property type="entry name" value="Mpv17_PMP22"/>
    <property type="match status" value="1"/>
</dbReference>
<evidence type="ECO:0000256" key="3">
    <source>
        <dbReference type="ARBA" id="ARBA00022692"/>
    </source>
</evidence>
<proteinExistence type="inferred from homology"/>
<evidence type="ECO:0000256" key="4">
    <source>
        <dbReference type="ARBA" id="ARBA00022989"/>
    </source>
</evidence>
<dbReference type="PANTHER" id="PTHR11266">
    <property type="entry name" value="PEROXISOMAL MEMBRANE PROTEIN 2, PXMP2 MPV17"/>
    <property type="match status" value="1"/>
</dbReference>
<dbReference type="PANTHER" id="PTHR11266:SF17">
    <property type="entry name" value="PROTEIN MPV17"/>
    <property type="match status" value="1"/>
</dbReference>
<dbReference type="KEGG" id="ehx:EMIHUDRAFT_201424"/>
<reference evidence="8" key="1">
    <citation type="journal article" date="2013" name="Nature">
        <title>Pan genome of the phytoplankton Emiliania underpins its global distribution.</title>
        <authorList>
            <person name="Read B.A."/>
            <person name="Kegel J."/>
            <person name="Klute M.J."/>
            <person name="Kuo A."/>
            <person name="Lefebvre S.C."/>
            <person name="Maumus F."/>
            <person name="Mayer C."/>
            <person name="Miller J."/>
            <person name="Monier A."/>
            <person name="Salamov A."/>
            <person name="Young J."/>
            <person name="Aguilar M."/>
            <person name="Claverie J.M."/>
            <person name="Frickenhaus S."/>
            <person name="Gonzalez K."/>
            <person name="Herman E.K."/>
            <person name="Lin Y.C."/>
            <person name="Napier J."/>
            <person name="Ogata H."/>
            <person name="Sarno A.F."/>
            <person name="Shmutz J."/>
            <person name="Schroeder D."/>
            <person name="de Vargas C."/>
            <person name="Verret F."/>
            <person name="von Dassow P."/>
            <person name="Valentin K."/>
            <person name="Van de Peer Y."/>
            <person name="Wheeler G."/>
            <person name="Dacks J.B."/>
            <person name="Delwiche C.F."/>
            <person name="Dyhrman S.T."/>
            <person name="Glockner G."/>
            <person name="John U."/>
            <person name="Richards T."/>
            <person name="Worden A.Z."/>
            <person name="Zhang X."/>
            <person name="Grigoriev I.V."/>
            <person name="Allen A.E."/>
            <person name="Bidle K."/>
            <person name="Borodovsky M."/>
            <person name="Bowler C."/>
            <person name="Brownlee C."/>
            <person name="Cock J.M."/>
            <person name="Elias M."/>
            <person name="Gladyshev V.N."/>
            <person name="Groth M."/>
            <person name="Guda C."/>
            <person name="Hadaegh A."/>
            <person name="Iglesias-Rodriguez M.D."/>
            <person name="Jenkins J."/>
            <person name="Jones B.M."/>
            <person name="Lawson T."/>
            <person name="Leese F."/>
            <person name="Lindquist E."/>
            <person name="Lobanov A."/>
            <person name="Lomsadze A."/>
            <person name="Malik S.B."/>
            <person name="Marsh M.E."/>
            <person name="Mackinder L."/>
            <person name="Mock T."/>
            <person name="Mueller-Roeber B."/>
            <person name="Pagarete A."/>
            <person name="Parker M."/>
            <person name="Probert I."/>
            <person name="Quesneville H."/>
            <person name="Raines C."/>
            <person name="Rensing S.A."/>
            <person name="Riano-Pachon D.M."/>
            <person name="Richier S."/>
            <person name="Rokitta S."/>
            <person name="Shiraiwa Y."/>
            <person name="Soanes D.M."/>
            <person name="van der Giezen M."/>
            <person name="Wahlund T.M."/>
            <person name="Williams B."/>
            <person name="Wilson W."/>
            <person name="Wolfe G."/>
            <person name="Wurch L.L."/>
        </authorList>
    </citation>
    <scope>NUCLEOTIDE SEQUENCE</scope>
</reference>
<dbReference type="Proteomes" id="UP000013827">
    <property type="component" value="Unassembled WGS sequence"/>
</dbReference>
<accession>A0A0D3KHZ2</accession>
<dbReference type="EnsemblProtists" id="EOD35377">
    <property type="protein sequence ID" value="EOD35377"/>
    <property type="gene ID" value="EMIHUDRAFT_201424"/>
</dbReference>
<dbReference type="RefSeq" id="XP_005787806.1">
    <property type="nucleotide sequence ID" value="XM_005787749.1"/>
</dbReference>
<feature type="transmembrane region" description="Helical" evidence="6">
    <location>
        <begin position="233"/>
        <end position="253"/>
    </location>
</feature>
<dbReference type="GeneID" id="17280647"/>
<evidence type="ECO:0000256" key="5">
    <source>
        <dbReference type="ARBA" id="ARBA00023136"/>
    </source>
</evidence>
<dbReference type="HOGENOM" id="CLU_1024641_0_0_1"/>
<evidence type="ECO:0000256" key="1">
    <source>
        <dbReference type="ARBA" id="ARBA00004141"/>
    </source>
</evidence>
<evidence type="ECO:0000256" key="6">
    <source>
        <dbReference type="RuleBase" id="RU363053"/>
    </source>
</evidence>
<dbReference type="OMA" id="PLANCAY"/>
<keyword evidence="4 6" id="KW-1133">Transmembrane helix</keyword>
<comment type="caution">
    <text evidence="6">Lacks conserved residue(s) required for the propagation of feature annotation.</text>
</comment>
<evidence type="ECO:0000313" key="7">
    <source>
        <dbReference type="EnsemblProtists" id="EOD35377"/>
    </source>
</evidence>
<dbReference type="GO" id="GO:0005737">
    <property type="term" value="C:cytoplasm"/>
    <property type="evidence" value="ECO:0007669"/>
    <property type="project" value="TreeGrafter"/>
</dbReference>
<dbReference type="AlphaFoldDB" id="A0A0D3KHZ2"/>
<dbReference type="InterPro" id="IPR007248">
    <property type="entry name" value="Mpv17_PMP22"/>
</dbReference>
<keyword evidence="8" id="KW-1185">Reference proteome</keyword>
<sequence length="272" mass="28747">MLHATDPSLLDVSAVVAHAQVLINAQVASLANLQTSGIYSHAASSPFCSMLGVCPPPPPLCSAFGIGCPAQHSGHPDLASALSSAYHGALEQHYYSTTAAQAFALVGAGDALSQAIERRGGGGGEYDPARTVRMAVLGLLIGGLGTACWLRHLEAALPGHDSAARVLQKAALDACVWAPLANSGYLVLTPLLEGRRPEEVASMVRARFVPVMRTELCTFFPYNLVSFSAVPPLLRPFSTGFVSMCFAVYISWITHRREAMTTREQQQAEATG</sequence>
<dbReference type="eggNOG" id="KOG1944">
    <property type="taxonomic scope" value="Eukaryota"/>
</dbReference>
<name>A0A0D3KHZ2_EMIH1</name>
<dbReference type="GO" id="GO:0016020">
    <property type="term" value="C:membrane"/>
    <property type="evidence" value="ECO:0007669"/>
    <property type="project" value="UniProtKB-SubCell"/>
</dbReference>
<evidence type="ECO:0000313" key="8">
    <source>
        <dbReference type="Proteomes" id="UP000013827"/>
    </source>
</evidence>
<organism evidence="7 8">
    <name type="scientific">Emiliania huxleyi (strain CCMP1516)</name>
    <dbReference type="NCBI Taxonomy" id="280463"/>
    <lineage>
        <taxon>Eukaryota</taxon>
        <taxon>Haptista</taxon>
        <taxon>Haptophyta</taxon>
        <taxon>Prymnesiophyceae</taxon>
        <taxon>Isochrysidales</taxon>
        <taxon>Noelaerhabdaceae</taxon>
        <taxon>Emiliania</taxon>
    </lineage>
</organism>
<comment type="subcellular location">
    <subcellularLocation>
        <location evidence="1">Membrane</location>
        <topology evidence="1">Multi-pass membrane protein</topology>
    </subcellularLocation>
</comment>
<comment type="similarity">
    <text evidence="2 6">Belongs to the peroxisomal membrane protein PXMP2/4 family.</text>
</comment>
<evidence type="ECO:0008006" key="9">
    <source>
        <dbReference type="Google" id="ProtNLM"/>
    </source>
</evidence>
<evidence type="ECO:0000256" key="2">
    <source>
        <dbReference type="ARBA" id="ARBA00006824"/>
    </source>
</evidence>
<protein>
    <recommendedName>
        <fullName evidence="9">Peroxisomal membrane protein MPV17</fullName>
    </recommendedName>
</protein>
<keyword evidence="5 6" id="KW-0472">Membrane</keyword>